<dbReference type="PANTHER" id="PTHR43625">
    <property type="entry name" value="AFLATOXIN B1 ALDEHYDE REDUCTASE"/>
    <property type="match status" value="1"/>
</dbReference>
<reference evidence="3 4" key="1">
    <citation type="submission" date="2014-04" db="EMBL/GenBank/DDBJ databases">
        <authorList>
            <consortium name="DOE Joint Genome Institute"/>
            <person name="Kuo A."/>
            <person name="Martino E."/>
            <person name="Perotto S."/>
            <person name="Kohler A."/>
            <person name="Nagy L.G."/>
            <person name="Floudas D."/>
            <person name="Copeland A."/>
            <person name="Barry K.W."/>
            <person name="Cichocki N."/>
            <person name="Veneault-Fourrey C."/>
            <person name="LaButti K."/>
            <person name="Lindquist E.A."/>
            <person name="Lipzen A."/>
            <person name="Lundell T."/>
            <person name="Morin E."/>
            <person name="Murat C."/>
            <person name="Sun H."/>
            <person name="Tunlid A."/>
            <person name="Henrissat B."/>
            <person name="Grigoriev I.V."/>
            <person name="Hibbett D.S."/>
            <person name="Martin F."/>
            <person name="Nordberg H.P."/>
            <person name="Cantor M.N."/>
            <person name="Hua S.X."/>
        </authorList>
    </citation>
    <scope>NUCLEOTIDE SEQUENCE [LARGE SCALE GENOMIC DNA]</scope>
    <source>
        <strain evidence="3 4">Zn</strain>
    </source>
</reference>
<dbReference type="PANTHER" id="PTHR43625:SF78">
    <property type="entry name" value="PYRIDOXAL REDUCTASE-RELATED"/>
    <property type="match status" value="1"/>
</dbReference>
<evidence type="ECO:0000313" key="3">
    <source>
        <dbReference type="EMBL" id="KIN06795.1"/>
    </source>
</evidence>
<dbReference type="Proteomes" id="UP000054321">
    <property type="component" value="Unassembled WGS sequence"/>
</dbReference>
<name>A0A0C3HUW6_OIDMZ</name>
<dbReference type="FunCoup" id="A0A0C3HUW6">
    <property type="interactions" value="49"/>
</dbReference>
<organism evidence="3 4">
    <name type="scientific">Oidiodendron maius (strain Zn)</name>
    <dbReference type="NCBI Taxonomy" id="913774"/>
    <lineage>
        <taxon>Eukaryota</taxon>
        <taxon>Fungi</taxon>
        <taxon>Dikarya</taxon>
        <taxon>Ascomycota</taxon>
        <taxon>Pezizomycotina</taxon>
        <taxon>Leotiomycetes</taxon>
        <taxon>Leotiomycetes incertae sedis</taxon>
        <taxon>Myxotrichaceae</taxon>
        <taxon>Oidiodendron</taxon>
    </lineage>
</organism>
<dbReference type="STRING" id="913774.A0A0C3HUW6"/>
<keyword evidence="1" id="KW-0560">Oxidoreductase</keyword>
<dbReference type="GO" id="GO:0005737">
    <property type="term" value="C:cytoplasm"/>
    <property type="evidence" value="ECO:0007669"/>
    <property type="project" value="TreeGrafter"/>
</dbReference>
<sequence length="314" mass="34116">MAIPNLINYGTLGLGLLGMTWRPVPIPDEQAFATMKAALANGANVWNGGDLYGTRSNNSLHLLSRYFTAYPEDASKVILSIKVGTSGREEDLRRSLEYCLKVLDGKKSIDIFQCARVDSTTPIRETVAVLAKYVQEGKIGGIGLSEPDAVTIRHAHEIHPIAGVEVEMSLWSIDILSNGVAATCGELGIPVFAHSPLGHGFLTGNITHPNDIPPGDIRAHLARFQPGVFDKNLERVHEIQALAKKKGCTTAQIALAWVRSFSGKEGFSIVVPIVGATKKERMMENSAIVELQDDDFKVLDNILSRTNVIGGRYM</sequence>
<dbReference type="Gene3D" id="3.20.20.100">
    <property type="entry name" value="NADP-dependent oxidoreductase domain"/>
    <property type="match status" value="1"/>
</dbReference>
<reference evidence="4" key="2">
    <citation type="submission" date="2015-01" db="EMBL/GenBank/DDBJ databases">
        <title>Evolutionary Origins and Diversification of the Mycorrhizal Mutualists.</title>
        <authorList>
            <consortium name="DOE Joint Genome Institute"/>
            <consortium name="Mycorrhizal Genomics Consortium"/>
            <person name="Kohler A."/>
            <person name="Kuo A."/>
            <person name="Nagy L.G."/>
            <person name="Floudas D."/>
            <person name="Copeland A."/>
            <person name="Barry K.W."/>
            <person name="Cichocki N."/>
            <person name="Veneault-Fourrey C."/>
            <person name="LaButti K."/>
            <person name="Lindquist E.A."/>
            <person name="Lipzen A."/>
            <person name="Lundell T."/>
            <person name="Morin E."/>
            <person name="Murat C."/>
            <person name="Riley R."/>
            <person name="Ohm R."/>
            <person name="Sun H."/>
            <person name="Tunlid A."/>
            <person name="Henrissat B."/>
            <person name="Grigoriev I.V."/>
            <person name="Hibbett D.S."/>
            <person name="Martin F."/>
        </authorList>
    </citation>
    <scope>NUCLEOTIDE SEQUENCE [LARGE SCALE GENOMIC DNA]</scope>
    <source>
        <strain evidence="4">Zn</strain>
    </source>
</reference>
<dbReference type="InterPro" id="IPR023210">
    <property type="entry name" value="NADP_OxRdtase_dom"/>
</dbReference>
<protein>
    <recommendedName>
        <fullName evidence="2">NADP-dependent oxidoreductase domain-containing protein</fullName>
    </recommendedName>
</protein>
<dbReference type="HOGENOM" id="CLU_023205_2_1_1"/>
<gene>
    <name evidence="3" type="ORF">OIDMADRAFT_99340</name>
</gene>
<evidence type="ECO:0000313" key="4">
    <source>
        <dbReference type="Proteomes" id="UP000054321"/>
    </source>
</evidence>
<accession>A0A0C3HUW6</accession>
<dbReference type="SUPFAM" id="SSF51430">
    <property type="entry name" value="NAD(P)-linked oxidoreductase"/>
    <property type="match status" value="1"/>
</dbReference>
<dbReference type="AlphaFoldDB" id="A0A0C3HUW6"/>
<dbReference type="InterPro" id="IPR050791">
    <property type="entry name" value="Aldo-Keto_reductase"/>
</dbReference>
<dbReference type="Pfam" id="PF00248">
    <property type="entry name" value="Aldo_ket_red"/>
    <property type="match status" value="1"/>
</dbReference>
<proteinExistence type="predicted"/>
<dbReference type="InterPro" id="IPR036812">
    <property type="entry name" value="NAD(P)_OxRdtase_dom_sf"/>
</dbReference>
<dbReference type="GO" id="GO:0016491">
    <property type="term" value="F:oxidoreductase activity"/>
    <property type="evidence" value="ECO:0007669"/>
    <property type="project" value="UniProtKB-KW"/>
</dbReference>
<evidence type="ECO:0000256" key="1">
    <source>
        <dbReference type="ARBA" id="ARBA00023002"/>
    </source>
</evidence>
<dbReference type="InParanoid" id="A0A0C3HUW6"/>
<feature type="domain" description="NADP-dependent oxidoreductase" evidence="2">
    <location>
        <begin position="12"/>
        <end position="302"/>
    </location>
</feature>
<dbReference type="CDD" id="cd19077">
    <property type="entry name" value="AKR_AKR8A1-2"/>
    <property type="match status" value="1"/>
</dbReference>
<dbReference type="EMBL" id="KN832870">
    <property type="protein sequence ID" value="KIN06795.1"/>
    <property type="molecule type" value="Genomic_DNA"/>
</dbReference>
<evidence type="ECO:0000259" key="2">
    <source>
        <dbReference type="Pfam" id="PF00248"/>
    </source>
</evidence>
<dbReference type="OrthoDB" id="37537at2759"/>
<keyword evidence="4" id="KW-1185">Reference proteome</keyword>